<evidence type="ECO:0000313" key="7">
    <source>
        <dbReference type="EMBL" id="VWL93540.1"/>
    </source>
</evidence>
<dbReference type="GO" id="GO:0005886">
    <property type="term" value="C:plasma membrane"/>
    <property type="evidence" value="ECO:0007669"/>
    <property type="project" value="UniProtKB-SubCell"/>
</dbReference>
<feature type="transmembrane region" description="Helical" evidence="6">
    <location>
        <begin position="45"/>
        <end position="65"/>
    </location>
</feature>
<organism evidence="7 8">
    <name type="scientific">Collinsella aerofaciens</name>
    <dbReference type="NCBI Taxonomy" id="74426"/>
    <lineage>
        <taxon>Bacteria</taxon>
        <taxon>Bacillati</taxon>
        <taxon>Actinomycetota</taxon>
        <taxon>Coriobacteriia</taxon>
        <taxon>Coriobacteriales</taxon>
        <taxon>Coriobacteriaceae</taxon>
        <taxon>Collinsella</taxon>
    </lineage>
</organism>
<feature type="transmembrane region" description="Helical" evidence="6">
    <location>
        <begin position="12"/>
        <end position="33"/>
    </location>
</feature>
<accession>A0A5K1IXK1</accession>
<feature type="transmembrane region" description="Helical" evidence="6">
    <location>
        <begin position="334"/>
        <end position="352"/>
    </location>
</feature>
<evidence type="ECO:0000313" key="8">
    <source>
        <dbReference type="Proteomes" id="UP000361836"/>
    </source>
</evidence>
<keyword evidence="3 6" id="KW-0812">Transmembrane</keyword>
<dbReference type="EMBL" id="CABWIE010000014">
    <property type="protein sequence ID" value="VWL93540.1"/>
    <property type="molecule type" value="Genomic_DNA"/>
</dbReference>
<dbReference type="AlphaFoldDB" id="A0A5K1IXK1"/>
<comment type="subcellular location">
    <subcellularLocation>
        <location evidence="1">Cell membrane</location>
        <topology evidence="1">Multi-pass membrane protein</topology>
    </subcellularLocation>
</comment>
<dbReference type="PANTHER" id="PTHR30250">
    <property type="entry name" value="PST FAMILY PREDICTED COLANIC ACID TRANSPORTER"/>
    <property type="match status" value="1"/>
</dbReference>
<dbReference type="Proteomes" id="UP000361836">
    <property type="component" value="Unassembled WGS sequence"/>
</dbReference>
<evidence type="ECO:0000256" key="2">
    <source>
        <dbReference type="ARBA" id="ARBA00022475"/>
    </source>
</evidence>
<dbReference type="InterPro" id="IPR050833">
    <property type="entry name" value="Poly_Biosynth_Transport"/>
</dbReference>
<feature type="transmembrane region" description="Helical" evidence="6">
    <location>
        <begin position="225"/>
        <end position="245"/>
    </location>
</feature>
<protein>
    <recommendedName>
        <fullName evidence="9">Polysaccharide biosynthesis protein</fullName>
    </recommendedName>
</protein>
<evidence type="ECO:0000256" key="6">
    <source>
        <dbReference type="SAM" id="Phobius"/>
    </source>
</evidence>
<proteinExistence type="predicted"/>
<reference evidence="7 8" key="1">
    <citation type="submission" date="2019-10" db="EMBL/GenBank/DDBJ databases">
        <authorList>
            <person name="Wolf R A."/>
        </authorList>
    </citation>
    <scope>NUCLEOTIDE SEQUENCE [LARGE SCALE GENOMIC DNA]</scope>
    <source>
        <strain evidence="7">Collinsella_aerofaciens_MC2</strain>
    </source>
</reference>
<feature type="transmembrane region" description="Helical" evidence="6">
    <location>
        <begin position="458"/>
        <end position="480"/>
    </location>
</feature>
<sequence length="496" mass="54020">MFAKNTFWNLVYQLTAIVAGFLVPRAIIGVYGSEVNGLVTSLTQFIGYFALVEAGISGAATFALYKPIAQGDWDGINVVASASKVFYQKSGMLFLVLLVGLSVVYPIFVSAGSLAPWEIMVLTFLLGAKIVVDFFSLAKYQVFLTADQKNWLIQLASTVFTLVNTAVIFLFAYLHAPVVAVYALALSAVFARSMILALYTRRHYPKLNCKVDYGDYQLPQRWDALFLQILGAVQSGAPVILATFLCGSMSEVSVLAVYMLVSTGLQMIPNVLGTGLQALFGRQIAEGDYEGLRSSYKPYRALVYAVSAVACGCAFSLIMPFVDLYAGGFHDANYHNVLLGFLVVLNVFLYHGKSSQGLLVIAAGMYRETRAQTCLQAAMIIVLGIPLTMRFGVVGTIAASCVSNLYRVIDLLLYEPLKISKDSLSSSFWSFGVYVLQTVLVAMPGYLLSCFAGSWPGWIAVAIGLVIWGAVAACATLYFFDRPSYSSIIGRFMRIK</sequence>
<keyword evidence="5 6" id="KW-0472">Membrane</keyword>
<dbReference type="PANTHER" id="PTHR30250:SF26">
    <property type="entry name" value="PSMA PROTEIN"/>
    <property type="match status" value="1"/>
</dbReference>
<keyword evidence="4 6" id="KW-1133">Transmembrane helix</keyword>
<feature type="transmembrane region" description="Helical" evidence="6">
    <location>
        <begin position="301"/>
        <end position="322"/>
    </location>
</feature>
<feature type="transmembrane region" description="Helical" evidence="6">
    <location>
        <begin position="179"/>
        <end position="200"/>
    </location>
</feature>
<dbReference type="RefSeq" id="WP_152076270.1">
    <property type="nucleotide sequence ID" value="NZ_CAAKNU010000016.1"/>
</dbReference>
<feature type="transmembrane region" description="Helical" evidence="6">
    <location>
        <begin position="114"/>
        <end position="138"/>
    </location>
</feature>
<feature type="transmembrane region" description="Helical" evidence="6">
    <location>
        <begin position="257"/>
        <end position="280"/>
    </location>
</feature>
<name>A0A5K1IXK1_9ACTN</name>
<feature type="transmembrane region" description="Helical" evidence="6">
    <location>
        <begin position="150"/>
        <end position="173"/>
    </location>
</feature>
<feature type="transmembrane region" description="Helical" evidence="6">
    <location>
        <begin position="426"/>
        <end position="446"/>
    </location>
</feature>
<evidence type="ECO:0000256" key="3">
    <source>
        <dbReference type="ARBA" id="ARBA00022692"/>
    </source>
</evidence>
<evidence type="ECO:0000256" key="5">
    <source>
        <dbReference type="ARBA" id="ARBA00023136"/>
    </source>
</evidence>
<feature type="transmembrane region" description="Helical" evidence="6">
    <location>
        <begin position="86"/>
        <end position="108"/>
    </location>
</feature>
<evidence type="ECO:0000256" key="4">
    <source>
        <dbReference type="ARBA" id="ARBA00022989"/>
    </source>
</evidence>
<feature type="transmembrane region" description="Helical" evidence="6">
    <location>
        <begin position="373"/>
        <end position="391"/>
    </location>
</feature>
<evidence type="ECO:0000256" key="1">
    <source>
        <dbReference type="ARBA" id="ARBA00004651"/>
    </source>
</evidence>
<gene>
    <name evidence="7" type="ORF">KCJAJFAP_02189</name>
</gene>
<keyword evidence="2" id="KW-1003">Cell membrane</keyword>
<evidence type="ECO:0008006" key="9">
    <source>
        <dbReference type="Google" id="ProtNLM"/>
    </source>
</evidence>
<keyword evidence="8" id="KW-1185">Reference proteome</keyword>